<dbReference type="EMBL" id="KI979599">
    <property type="protein sequence ID" value="EXK76115.1"/>
    <property type="molecule type" value="Genomic_DNA"/>
</dbReference>
<evidence type="ECO:0000313" key="2">
    <source>
        <dbReference type="Proteomes" id="UP000030663"/>
    </source>
</evidence>
<protein>
    <submittedName>
        <fullName evidence="1">Uncharacterized protein</fullName>
    </submittedName>
</protein>
<dbReference type="Proteomes" id="UP000030663">
    <property type="component" value="Unassembled WGS sequence"/>
</dbReference>
<sequence length="57" mass="6420">MLLRVADCNPCNQPLQCPVCKSRIQLEGPRSGPYQHHPYKLTRASPCMTLTSFTKAM</sequence>
<reference evidence="1 2" key="1">
    <citation type="submission" date="2011-11" db="EMBL/GenBank/DDBJ databases">
        <title>The Genome Sequence of Fusarium oxysporum PHW815.</title>
        <authorList>
            <consortium name="The Broad Institute Genome Sequencing Platform"/>
            <person name="Ma L.-J."/>
            <person name="Gale L.R."/>
            <person name="Schwartz D.C."/>
            <person name="Zhou S."/>
            <person name="Corby-Kistler H."/>
            <person name="Young S.K."/>
            <person name="Zeng Q."/>
            <person name="Gargeya S."/>
            <person name="Fitzgerald M."/>
            <person name="Haas B."/>
            <person name="Abouelleil A."/>
            <person name="Alvarado L."/>
            <person name="Arachchi H.M."/>
            <person name="Berlin A."/>
            <person name="Brown A."/>
            <person name="Chapman S.B."/>
            <person name="Chen Z."/>
            <person name="Dunbar C."/>
            <person name="Freedman E."/>
            <person name="Gearin G."/>
            <person name="Goldberg J."/>
            <person name="Griggs A."/>
            <person name="Gujja S."/>
            <person name="Heiman D."/>
            <person name="Howarth C."/>
            <person name="Larson L."/>
            <person name="Lui A."/>
            <person name="MacDonald P.J.P."/>
            <person name="Montmayeur A."/>
            <person name="Murphy C."/>
            <person name="Neiman D."/>
            <person name="Pearson M."/>
            <person name="Priest M."/>
            <person name="Roberts A."/>
            <person name="Saif S."/>
            <person name="Shea T."/>
            <person name="Shenoy N."/>
            <person name="Sisk P."/>
            <person name="Stolte C."/>
            <person name="Sykes S."/>
            <person name="Wortman J."/>
            <person name="Nusbaum C."/>
            <person name="Birren B."/>
        </authorList>
    </citation>
    <scope>NUCLEOTIDE SEQUENCE [LARGE SCALE GENOMIC DNA]</scope>
    <source>
        <strain evidence="1 2">54005</strain>
    </source>
</reference>
<proteinExistence type="predicted"/>
<keyword evidence="2" id="KW-1185">Reference proteome</keyword>
<dbReference type="HOGENOM" id="CLU_3032395_0_0_1"/>
<evidence type="ECO:0000313" key="1">
    <source>
        <dbReference type="EMBL" id="EXK76115.1"/>
    </source>
</evidence>
<dbReference type="AlphaFoldDB" id="X0B1X0"/>
<name>X0B1X0_FUSOX</name>
<organism evidence="1 2">
    <name type="scientific">Fusarium oxysporum f. sp. raphani 54005</name>
    <dbReference type="NCBI Taxonomy" id="1089458"/>
    <lineage>
        <taxon>Eukaryota</taxon>
        <taxon>Fungi</taxon>
        <taxon>Dikarya</taxon>
        <taxon>Ascomycota</taxon>
        <taxon>Pezizomycotina</taxon>
        <taxon>Sordariomycetes</taxon>
        <taxon>Hypocreomycetidae</taxon>
        <taxon>Hypocreales</taxon>
        <taxon>Nectriaceae</taxon>
        <taxon>Fusarium</taxon>
        <taxon>Fusarium oxysporum species complex</taxon>
    </lineage>
</organism>
<gene>
    <name evidence="1" type="ORF">FOQG_19126</name>
</gene>
<accession>X0B1X0</accession>